<reference evidence="2 3" key="1">
    <citation type="journal article" date="2016" name="Proc. Natl. Acad. Sci. U.S.A.">
        <title>Lipid metabolic changes in an early divergent fungus govern the establishment of a mutualistic symbiosis with endobacteria.</title>
        <authorList>
            <person name="Lastovetsky O.A."/>
            <person name="Gaspar M.L."/>
            <person name="Mondo S.J."/>
            <person name="LaButti K.M."/>
            <person name="Sandor L."/>
            <person name="Grigoriev I.V."/>
            <person name="Henry S.A."/>
            <person name="Pawlowska T.E."/>
        </authorList>
    </citation>
    <scope>NUCLEOTIDE SEQUENCE [LARGE SCALE GENOMIC DNA]</scope>
    <source>
        <strain evidence="2 3">ATCC 52813</strain>
    </source>
</reference>
<protein>
    <submittedName>
        <fullName evidence="2">Uncharacterized protein</fullName>
    </submittedName>
</protein>
<sequence length="54" mass="6232">MDQVEGEEDRKEGDDESDEEDKKETRESSPLSSDGSYDESGQVSIYEEMLKERK</sequence>
<organism evidence="2 3">
    <name type="scientific">Rhizopus microsporus ATCC 52813</name>
    <dbReference type="NCBI Taxonomy" id="1340429"/>
    <lineage>
        <taxon>Eukaryota</taxon>
        <taxon>Fungi</taxon>
        <taxon>Fungi incertae sedis</taxon>
        <taxon>Mucoromycota</taxon>
        <taxon>Mucoromycotina</taxon>
        <taxon>Mucoromycetes</taxon>
        <taxon>Mucorales</taxon>
        <taxon>Mucorineae</taxon>
        <taxon>Rhizopodaceae</taxon>
        <taxon>Rhizopus</taxon>
    </lineage>
</organism>
<gene>
    <name evidence="2" type="ORF">RHIMIDRAFT_234346</name>
</gene>
<dbReference type="GeneID" id="35439127"/>
<dbReference type="EMBL" id="KZ303843">
    <property type="protein sequence ID" value="PHZ16751.1"/>
    <property type="molecule type" value="Genomic_DNA"/>
</dbReference>
<feature type="compositionally biased region" description="Polar residues" evidence="1">
    <location>
        <begin position="30"/>
        <end position="43"/>
    </location>
</feature>
<feature type="region of interest" description="Disordered" evidence="1">
    <location>
        <begin position="1"/>
        <end position="54"/>
    </location>
</feature>
<keyword evidence="3" id="KW-1185">Reference proteome</keyword>
<accession>A0A2G4T6Y8</accession>
<proteinExistence type="predicted"/>
<name>A0A2G4T6Y8_RHIZD</name>
<evidence type="ECO:0000313" key="2">
    <source>
        <dbReference type="EMBL" id="PHZ16751.1"/>
    </source>
</evidence>
<dbReference type="Proteomes" id="UP000242254">
    <property type="component" value="Unassembled WGS sequence"/>
</dbReference>
<evidence type="ECO:0000313" key="3">
    <source>
        <dbReference type="Proteomes" id="UP000242254"/>
    </source>
</evidence>
<dbReference type="AlphaFoldDB" id="A0A2G4T6Y8"/>
<evidence type="ECO:0000256" key="1">
    <source>
        <dbReference type="SAM" id="MobiDB-lite"/>
    </source>
</evidence>
<dbReference type="RefSeq" id="XP_023470459.1">
    <property type="nucleotide sequence ID" value="XM_023608137.1"/>
</dbReference>